<dbReference type="InterPro" id="IPR002137">
    <property type="entry name" value="Beta-lactam_class-D_AS"/>
</dbReference>
<evidence type="ECO:0000256" key="5">
    <source>
        <dbReference type="ARBA" id="ARBA00022729"/>
    </source>
</evidence>
<dbReference type="InterPro" id="IPR005311">
    <property type="entry name" value="PBP_dimer"/>
</dbReference>
<dbReference type="GO" id="GO:0008800">
    <property type="term" value="F:beta-lactamase activity"/>
    <property type="evidence" value="ECO:0007669"/>
    <property type="project" value="UniProtKB-UniRule"/>
</dbReference>
<dbReference type="OrthoDB" id="5241017at2"/>
<comment type="caution">
    <text evidence="13">The sequence shown here is derived from an EMBL/GenBank/DDBJ whole genome shotgun (WGS) entry which is preliminary data.</text>
</comment>
<keyword evidence="14" id="KW-1185">Reference proteome</keyword>
<dbReference type="GO" id="GO:0005886">
    <property type="term" value="C:plasma membrane"/>
    <property type="evidence" value="ECO:0007669"/>
    <property type="project" value="TreeGrafter"/>
</dbReference>
<proteinExistence type="inferred from homology"/>
<feature type="domain" description="Penicillin-binding protein dimerisation" evidence="12">
    <location>
        <begin position="157"/>
        <end position="318"/>
    </location>
</feature>
<dbReference type="EMBL" id="PDJG01000001">
    <property type="protein sequence ID" value="PFG34875.1"/>
    <property type="molecule type" value="Genomic_DNA"/>
</dbReference>
<dbReference type="GO" id="GO:0017001">
    <property type="term" value="P:antibiotic catabolic process"/>
    <property type="evidence" value="ECO:0007669"/>
    <property type="project" value="InterPro"/>
</dbReference>
<dbReference type="Gene3D" id="3.40.710.10">
    <property type="entry name" value="DD-peptidase/beta-lactamase superfamily"/>
    <property type="match status" value="1"/>
</dbReference>
<dbReference type="GO" id="GO:0008658">
    <property type="term" value="F:penicillin binding"/>
    <property type="evidence" value="ECO:0007669"/>
    <property type="project" value="InterPro"/>
</dbReference>
<accession>A0A2A9E996</accession>
<evidence type="ECO:0000256" key="10">
    <source>
        <dbReference type="SAM" id="SignalP"/>
    </source>
</evidence>
<keyword evidence="5 10" id="KW-0732">Signal</keyword>
<evidence type="ECO:0000256" key="9">
    <source>
        <dbReference type="RuleBase" id="RU361140"/>
    </source>
</evidence>
<dbReference type="PANTHER" id="PTHR30627:SF24">
    <property type="entry name" value="PENICILLIN-BINDING PROTEIN 4B"/>
    <property type="match status" value="1"/>
</dbReference>
<dbReference type="GO" id="GO:0046677">
    <property type="term" value="P:response to antibiotic"/>
    <property type="evidence" value="ECO:0007669"/>
    <property type="project" value="UniProtKB-UniRule"/>
</dbReference>
<dbReference type="InterPro" id="IPR001460">
    <property type="entry name" value="PCN-bd_Tpept"/>
</dbReference>
<comment type="subcellular location">
    <subcellularLocation>
        <location evidence="1">Membrane</location>
    </subcellularLocation>
</comment>
<evidence type="ECO:0000259" key="11">
    <source>
        <dbReference type="Pfam" id="PF00905"/>
    </source>
</evidence>
<dbReference type="PANTHER" id="PTHR30627">
    <property type="entry name" value="PEPTIDOGLYCAN D,D-TRANSPEPTIDASE"/>
    <property type="match status" value="1"/>
</dbReference>
<evidence type="ECO:0000256" key="7">
    <source>
        <dbReference type="ARBA" id="ARBA00023136"/>
    </source>
</evidence>
<dbReference type="InterPro" id="IPR050515">
    <property type="entry name" value="Beta-lactam/transpept"/>
</dbReference>
<feature type="chain" id="PRO_5013015726" description="Beta-lactamase" evidence="10">
    <location>
        <begin position="38"/>
        <end position="641"/>
    </location>
</feature>
<evidence type="ECO:0000313" key="14">
    <source>
        <dbReference type="Proteomes" id="UP000225548"/>
    </source>
</evidence>
<name>A0A2A9E996_9MICO</name>
<evidence type="ECO:0000256" key="6">
    <source>
        <dbReference type="ARBA" id="ARBA00022801"/>
    </source>
</evidence>
<organism evidence="13 14">
    <name type="scientific">Sanguibacter antarcticus</name>
    <dbReference type="NCBI Taxonomy" id="372484"/>
    <lineage>
        <taxon>Bacteria</taxon>
        <taxon>Bacillati</taxon>
        <taxon>Actinomycetota</taxon>
        <taxon>Actinomycetes</taxon>
        <taxon>Micrococcales</taxon>
        <taxon>Sanguibacteraceae</taxon>
        <taxon>Sanguibacter</taxon>
    </lineage>
</organism>
<dbReference type="AlphaFoldDB" id="A0A2A9E996"/>
<keyword evidence="7" id="KW-0472">Membrane</keyword>
<evidence type="ECO:0000256" key="4">
    <source>
        <dbReference type="ARBA" id="ARBA00012865"/>
    </source>
</evidence>
<keyword evidence="13" id="KW-0132">Cell division</keyword>
<evidence type="ECO:0000256" key="8">
    <source>
        <dbReference type="ARBA" id="ARBA00023251"/>
    </source>
</evidence>
<dbReference type="Proteomes" id="UP000225548">
    <property type="component" value="Unassembled WGS sequence"/>
</dbReference>
<keyword evidence="8 9" id="KW-0046">Antibiotic resistance</keyword>
<dbReference type="InterPro" id="IPR036138">
    <property type="entry name" value="PBP_dimer_sf"/>
</dbReference>
<evidence type="ECO:0000259" key="12">
    <source>
        <dbReference type="Pfam" id="PF03717"/>
    </source>
</evidence>
<feature type="domain" description="Penicillin-binding protein transpeptidase" evidence="11">
    <location>
        <begin position="359"/>
        <end position="636"/>
    </location>
</feature>
<dbReference type="RefSeq" id="WP_098455839.1">
    <property type="nucleotide sequence ID" value="NZ_PDJG01000001.1"/>
</dbReference>
<gene>
    <name evidence="13" type="ORF">ATL42_2806</name>
</gene>
<dbReference type="GO" id="GO:0051301">
    <property type="term" value="P:cell division"/>
    <property type="evidence" value="ECO:0007669"/>
    <property type="project" value="UniProtKB-KW"/>
</dbReference>
<protein>
    <recommendedName>
        <fullName evidence="4 9">Beta-lactamase</fullName>
        <ecNumber evidence="4 9">3.5.2.6</ecNumber>
    </recommendedName>
</protein>
<sequence>MPPAPSRPVRTRPLARPRLSSIALVAVLAGAGLTACAPDGPAPEDAAEALAAGMASGDLTGVTFDGLEVADATAHRTAVLEPLADATLDVSVGTVTLGDDDTATADLVYAWDLGGTPWTYTTSADLALVEDTWHVTWEPDILLPGLVLGDRLQITRTPAERGDILGADDVALVTDSPVTRIGIDKTRIDAAGWDAAARALAALVGIDVETYAANVAAAGEQAYVEAITLRPEAENDWEAITASPGALLIEDTLPLAPTREFAAAILGRAGDATAEIVEESDGAVVAGDLVGTSGLQRQYDDQLRGTPGLLVEILGSDGAVRETAFEQAPVDGEPLRTTLDLDLQTDAEGILAGTTVPAAIVAIRPSTGAVLVSAGSPGSDGLSTATVGMYAPGSTFKVVSSLALLRAGVTPETIVQCPATTVVDGRTFTNFPDYPLDHLGDIPLSDAVAQSCNTAFINASETVTQAELTDAAASLGIGLAAQPGPSVFTGVVPSGSTGTEHAASMIGQGKVQASPLTMAGVAASVAHGETVRPTFLAQEVEDGESSDLPTVAKTPLTADEAAQLQTLMRGVVTDGGAAFLQDLPGEVAAKTGTAQYGDGSTNHVWMIAISGDLAVAVFVETGEYGSTTAGPLLEQFLVDAG</sequence>
<dbReference type="EC" id="3.5.2.6" evidence="4 9"/>
<evidence type="ECO:0000256" key="2">
    <source>
        <dbReference type="ARBA" id="ARBA00007171"/>
    </source>
</evidence>
<dbReference type="SUPFAM" id="SSF56519">
    <property type="entry name" value="Penicillin binding protein dimerisation domain"/>
    <property type="match status" value="1"/>
</dbReference>
<dbReference type="Pfam" id="PF00905">
    <property type="entry name" value="Transpeptidase"/>
    <property type="match status" value="1"/>
</dbReference>
<dbReference type="InterPro" id="IPR012338">
    <property type="entry name" value="Beta-lactam/transpept-like"/>
</dbReference>
<comment type="catalytic activity">
    <reaction evidence="9">
        <text>a beta-lactam + H2O = a substituted beta-amino acid</text>
        <dbReference type="Rhea" id="RHEA:20401"/>
        <dbReference type="ChEBI" id="CHEBI:15377"/>
        <dbReference type="ChEBI" id="CHEBI:35627"/>
        <dbReference type="ChEBI" id="CHEBI:140347"/>
        <dbReference type="EC" id="3.5.2.6"/>
    </reaction>
</comment>
<evidence type="ECO:0000313" key="13">
    <source>
        <dbReference type="EMBL" id="PFG34875.1"/>
    </source>
</evidence>
<dbReference type="GO" id="GO:0071555">
    <property type="term" value="P:cell wall organization"/>
    <property type="evidence" value="ECO:0007669"/>
    <property type="project" value="TreeGrafter"/>
</dbReference>
<evidence type="ECO:0000256" key="3">
    <source>
        <dbReference type="ARBA" id="ARBA00007898"/>
    </source>
</evidence>
<dbReference type="PROSITE" id="PS00337">
    <property type="entry name" value="BETA_LACTAMASE_D"/>
    <property type="match status" value="1"/>
</dbReference>
<dbReference type="Gene3D" id="3.90.1310.10">
    <property type="entry name" value="Penicillin-binding protein 2a (Domain 2)"/>
    <property type="match status" value="1"/>
</dbReference>
<dbReference type="SUPFAM" id="SSF56601">
    <property type="entry name" value="beta-lactamase/transpeptidase-like"/>
    <property type="match status" value="1"/>
</dbReference>
<feature type="signal peptide" evidence="10">
    <location>
        <begin position="1"/>
        <end position="37"/>
    </location>
</feature>
<evidence type="ECO:0000256" key="1">
    <source>
        <dbReference type="ARBA" id="ARBA00004370"/>
    </source>
</evidence>
<comment type="similarity">
    <text evidence="2">Belongs to the transpeptidase family.</text>
</comment>
<comment type="similarity">
    <text evidence="3 9">Belongs to the class-D beta-lactamase family.</text>
</comment>
<dbReference type="GO" id="GO:0071972">
    <property type="term" value="F:peptidoglycan L,D-transpeptidase activity"/>
    <property type="evidence" value="ECO:0007669"/>
    <property type="project" value="TreeGrafter"/>
</dbReference>
<keyword evidence="13" id="KW-0131">Cell cycle</keyword>
<reference evidence="13 14" key="1">
    <citation type="submission" date="2017-10" db="EMBL/GenBank/DDBJ databases">
        <title>Sequencing the genomes of 1000 actinobacteria strains.</title>
        <authorList>
            <person name="Klenk H.-P."/>
        </authorList>
    </citation>
    <scope>NUCLEOTIDE SEQUENCE [LARGE SCALE GENOMIC DNA]</scope>
    <source>
        <strain evidence="13 14">DSM 18966</strain>
    </source>
</reference>
<dbReference type="Pfam" id="PF03717">
    <property type="entry name" value="PBP_dimer"/>
    <property type="match status" value="1"/>
</dbReference>
<keyword evidence="6 9" id="KW-0378">Hydrolase</keyword>